<dbReference type="InterPro" id="IPR038664">
    <property type="entry name" value="Gar1/Naf1_Cbf5-bd_sf"/>
</dbReference>
<dbReference type="Pfam" id="PF04410">
    <property type="entry name" value="Gar1"/>
    <property type="match status" value="1"/>
</dbReference>
<sequence>MASEQSIVNELEKIVQHDVTLKNETCQSSTEAHMVFEKPISEVETVTNTEFVQNCIVETNSEMTKDAVDTMEIDDGILKSNVLPNVAINHDTNVEKHSESSDNQIFNGCNNTEDKFSLEQRELPTVMKNHGSTDDNTNVQPLHIADKSANAKVQQIAIDTKVSSLGALAIAYENSDSESESEEKTMGTCKPCEKDILVDKKQSIKEYRVTERASSDDENEMDSEEDSSSSSSSSSESSADSDGDAASQSDDSTNRHKKTRKSKSVKIKDEKGELDDLPPIEDLKISVPEVLCDPLGEVGWMVDQLVVVRPKPEKPTLNLDTVLFVDRGRRVLGRVFDVFGQVAEPHYCVRFNSSKHIEECDIKVGMTVYYCPNTPYTTVVFLHDLLKMKGTDVGGDDEHPEFSDDEEERAYYEKLKKQKNEKTNKQTPDVPSKRKRSNADWQSGHPWSSNWKSQNNDHGNQPYNHGMTEWGPKPRQSSAHYPQNSWPRLPFQRNPWSQQHTFQKNTWPHPTPMQMHSMQSAYPVQCNTETSANTSNSAQGTQQSQYDVQYSFNQQQNLMYKNDDAYDQSPRFGSGFEYYASSSPNTFSCPPMRFPRMQWNSRPALPPGQPGMPWLPLPPPPPPPCT</sequence>
<dbReference type="GeneID" id="107264216"/>
<proteinExistence type="inferred from homology"/>
<evidence type="ECO:0000256" key="8">
    <source>
        <dbReference type="ARBA" id="ARBA00023242"/>
    </source>
</evidence>
<evidence type="ECO:0000256" key="1">
    <source>
        <dbReference type="ARBA" id="ARBA00004123"/>
    </source>
</evidence>
<dbReference type="PANTHER" id="PTHR31633">
    <property type="entry name" value="H/ACA RIBONUCLEOPROTEIN COMPLEX NON-CORE SUBUNIT NAF1"/>
    <property type="match status" value="1"/>
</dbReference>
<keyword evidence="7" id="KW-0694">RNA-binding</keyword>
<feature type="region of interest" description="Disordered" evidence="9">
    <location>
        <begin position="415"/>
        <end position="482"/>
    </location>
</feature>
<dbReference type="RefSeq" id="XP_015587720.1">
    <property type="nucleotide sequence ID" value="XM_015732234.2"/>
</dbReference>
<name>A0AAJ7BKH6_CEPCN</name>
<feature type="compositionally biased region" description="Low complexity" evidence="9">
    <location>
        <begin position="228"/>
        <end position="251"/>
    </location>
</feature>
<dbReference type="PANTHER" id="PTHR31633:SF1">
    <property type="entry name" value="H_ACA RIBONUCLEOPROTEIN COMPLEX NON-CORE SUBUNIT NAF1"/>
    <property type="match status" value="1"/>
</dbReference>
<keyword evidence="8" id="KW-0539">Nucleus</keyword>
<gene>
    <name evidence="11" type="primary">LOC107264216</name>
</gene>
<keyword evidence="10" id="KW-1185">Reference proteome</keyword>
<feature type="compositionally biased region" description="Pro residues" evidence="9">
    <location>
        <begin position="604"/>
        <end position="626"/>
    </location>
</feature>
<dbReference type="Gene3D" id="2.40.10.230">
    <property type="entry name" value="Probable tRNA pseudouridine synthase domain"/>
    <property type="match status" value="1"/>
</dbReference>
<dbReference type="GO" id="GO:0006364">
    <property type="term" value="P:rRNA processing"/>
    <property type="evidence" value="ECO:0007669"/>
    <property type="project" value="UniProtKB-KW"/>
</dbReference>
<dbReference type="Proteomes" id="UP000694920">
    <property type="component" value="Unplaced"/>
</dbReference>
<keyword evidence="11" id="KW-0687">Ribonucleoprotein</keyword>
<dbReference type="GO" id="GO:0005634">
    <property type="term" value="C:nucleus"/>
    <property type="evidence" value="ECO:0007669"/>
    <property type="project" value="UniProtKB-SubCell"/>
</dbReference>
<comment type="similarity">
    <text evidence="2">Belongs to the NAF1 family.</text>
</comment>
<dbReference type="GO" id="GO:0000493">
    <property type="term" value="P:box H/ACA snoRNP assembly"/>
    <property type="evidence" value="ECO:0007669"/>
    <property type="project" value="InterPro"/>
</dbReference>
<evidence type="ECO:0000256" key="5">
    <source>
        <dbReference type="ARBA" id="ARBA00022552"/>
    </source>
</evidence>
<dbReference type="GO" id="GO:0043489">
    <property type="term" value="P:RNA stabilization"/>
    <property type="evidence" value="ECO:0007669"/>
    <property type="project" value="UniProtKB-ARBA"/>
</dbReference>
<dbReference type="GO" id="GO:0005732">
    <property type="term" value="C:sno(s)RNA-containing ribonucleoprotein complex"/>
    <property type="evidence" value="ECO:0007669"/>
    <property type="project" value="InterPro"/>
</dbReference>
<dbReference type="InterPro" id="IPR007504">
    <property type="entry name" value="H/ACA_rnp_Gar1/Naf1"/>
</dbReference>
<dbReference type="SUPFAM" id="SSF50447">
    <property type="entry name" value="Translation proteins"/>
    <property type="match status" value="1"/>
</dbReference>
<keyword evidence="6" id="KW-0597">Phosphoprotein</keyword>
<feature type="compositionally biased region" description="Polar residues" evidence="9">
    <location>
        <begin position="439"/>
        <end position="463"/>
    </location>
</feature>
<comment type="subcellular location">
    <subcellularLocation>
        <location evidence="1">Nucleus</location>
    </subcellularLocation>
</comment>
<dbReference type="KEGG" id="ccin:107264216"/>
<feature type="compositionally biased region" description="Acidic residues" evidence="9">
    <location>
        <begin position="216"/>
        <end position="227"/>
    </location>
</feature>
<evidence type="ECO:0000256" key="7">
    <source>
        <dbReference type="ARBA" id="ARBA00022884"/>
    </source>
</evidence>
<dbReference type="AlphaFoldDB" id="A0AAJ7BKH6"/>
<evidence type="ECO:0000313" key="11">
    <source>
        <dbReference type="RefSeq" id="XP_015587720.1"/>
    </source>
</evidence>
<feature type="compositionally biased region" description="Basic residues" evidence="9">
    <location>
        <begin position="255"/>
        <end position="265"/>
    </location>
</feature>
<evidence type="ECO:0000256" key="9">
    <source>
        <dbReference type="SAM" id="MobiDB-lite"/>
    </source>
</evidence>
<feature type="region of interest" description="Disordered" evidence="9">
    <location>
        <begin position="207"/>
        <end position="270"/>
    </location>
</feature>
<protein>
    <recommendedName>
        <fullName evidence="3">H/ACA ribonucleoprotein complex non-core subunit NAF1</fullName>
    </recommendedName>
</protein>
<evidence type="ECO:0000256" key="3">
    <source>
        <dbReference type="ARBA" id="ARBA00021438"/>
    </source>
</evidence>
<evidence type="ECO:0000256" key="2">
    <source>
        <dbReference type="ARBA" id="ARBA00009801"/>
    </source>
</evidence>
<feature type="region of interest" description="Disordered" evidence="9">
    <location>
        <begin position="600"/>
        <end position="626"/>
    </location>
</feature>
<accession>A0AAJ7BKH6</accession>
<evidence type="ECO:0000256" key="4">
    <source>
        <dbReference type="ARBA" id="ARBA00022517"/>
    </source>
</evidence>
<dbReference type="GO" id="GO:0003723">
    <property type="term" value="F:RNA binding"/>
    <property type="evidence" value="ECO:0007669"/>
    <property type="project" value="UniProtKB-KW"/>
</dbReference>
<organism evidence="10 11">
    <name type="scientific">Cephus cinctus</name>
    <name type="common">Wheat stem sawfly</name>
    <dbReference type="NCBI Taxonomy" id="211228"/>
    <lineage>
        <taxon>Eukaryota</taxon>
        <taxon>Metazoa</taxon>
        <taxon>Ecdysozoa</taxon>
        <taxon>Arthropoda</taxon>
        <taxon>Hexapoda</taxon>
        <taxon>Insecta</taxon>
        <taxon>Pterygota</taxon>
        <taxon>Neoptera</taxon>
        <taxon>Endopterygota</taxon>
        <taxon>Hymenoptera</taxon>
        <taxon>Cephoidea</taxon>
        <taxon>Cephidae</taxon>
        <taxon>Cephus</taxon>
    </lineage>
</organism>
<keyword evidence="4" id="KW-0690">Ribosome biogenesis</keyword>
<dbReference type="InterPro" id="IPR009000">
    <property type="entry name" value="Transl_B-barrel_sf"/>
</dbReference>
<feature type="compositionally biased region" description="Basic and acidic residues" evidence="9">
    <location>
        <begin position="415"/>
        <end position="424"/>
    </location>
</feature>
<evidence type="ECO:0000256" key="6">
    <source>
        <dbReference type="ARBA" id="ARBA00022553"/>
    </source>
</evidence>
<evidence type="ECO:0000313" key="10">
    <source>
        <dbReference type="Proteomes" id="UP000694920"/>
    </source>
</evidence>
<keyword evidence="5" id="KW-0698">rRNA processing</keyword>
<dbReference type="FunFam" id="2.40.10.230:FF:000002">
    <property type="entry name" value="H/ACA ribonucleoprotein complex non-core subunit NAF1"/>
    <property type="match status" value="1"/>
</dbReference>
<dbReference type="GO" id="GO:0001522">
    <property type="term" value="P:pseudouridine synthesis"/>
    <property type="evidence" value="ECO:0007669"/>
    <property type="project" value="InterPro"/>
</dbReference>
<reference evidence="11" key="1">
    <citation type="submission" date="2025-08" db="UniProtKB">
        <authorList>
            <consortium name="RefSeq"/>
        </authorList>
    </citation>
    <scope>IDENTIFICATION</scope>
</reference>
<dbReference type="InterPro" id="IPR040309">
    <property type="entry name" value="Naf1"/>
</dbReference>